<sequence>MYIHIQNEVIEFKNDIQLIEEIFSTINNCLEKESLEFSHLIIDNNSIYDNFYDNFVQNIDNIQKVEVAIKTITDLVNDTLLSTFKYIENAMPLISELAEEFYQKTNEDTWSQLSDMLEGLQWIIETLTNIDEIKDLKTIVNDYSIWNEYVQAVSNLTNIVPELETAMIGKDIILIADILLYEMIAVFENMHAKLKFLVPRVVEKGVN</sequence>
<dbReference type="Proteomes" id="UP000440004">
    <property type="component" value="Unassembled WGS sequence"/>
</dbReference>
<organism evidence="1 2">
    <name type="scientific">Alkalibaculum sporogenes</name>
    <dbReference type="NCBI Taxonomy" id="2655001"/>
    <lineage>
        <taxon>Bacteria</taxon>
        <taxon>Bacillati</taxon>
        <taxon>Bacillota</taxon>
        <taxon>Clostridia</taxon>
        <taxon>Eubacteriales</taxon>
        <taxon>Eubacteriaceae</taxon>
        <taxon>Alkalibaculum</taxon>
    </lineage>
</organism>
<dbReference type="RefSeq" id="WP_152801590.1">
    <property type="nucleotide sequence ID" value="NZ_WHNX01000004.1"/>
</dbReference>
<reference evidence="1 2" key="1">
    <citation type="submission" date="2019-10" db="EMBL/GenBank/DDBJ databases">
        <title>Alkalibaculum tamaniensis sp.nov., a new alkaliphilic acetogen, isolated on methoxylated aromatics from a mud volcano.</title>
        <authorList>
            <person name="Khomyakova M.A."/>
            <person name="Merkel A.Y."/>
            <person name="Bonch-Osmolovskaya E.A."/>
            <person name="Slobodkin A.I."/>
        </authorList>
    </citation>
    <scope>NUCLEOTIDE SEQUENCE [LARGE SCALE GENOMIC DNA]</scope>
    <source>
        <strain evidence="1 2">M08DMB</strain>
    </source>
</reference>
<protein>
    <submittedName>
        <fullName evidence="1">Uncharacterized protein</fullName>
    </submittedName>
</protein>
<gene>
    <name evidence="1" type="ORF">GC105_03100</name>
</gene>
<dbReference type="AlphaFoldDB" id="A0A6A7K6D6"/>
<comment type="caution">
    <text evidence="1">The sequence shown here is derived from an EMBL/GenBank/DDBJ whole genome shotgun (WGS) entry which is preliminary data.</text>
</comment>
<proteinExistence type="predicted"/>
<evidence type="ECO:0000313" key="1">
    <source>
        <dbReference type="EMBL" id="MPW24777.1"/>
    </source>
</evidence>
<keyword evidence="2" id="KW-1185">Reference proteome</keyword>
<dbReference type="EMBL" id="WHNX01000004">
    <property type="protein sequence ID" value="MPW24777.1"/>
    <property type="molecule type" value="Genomic_DNA"/>
</dbReference>
<name>A0A6A7K6D6_9FIRM</name>
<evidence type="ECO:0000313" key="2">
    <source>
        <dbReference type="Proteomes" id="UP000440004"/>
    </source>
</evidence>
<accession>A0A6A7K6D6</accession>